<protein>
    <recommendedName>
        <fullName evidence="2">Dienelactone hydrolase domain-containing protein</fullName>
    </recommendedName>
</protein>
<dbReference type="GO" id="GO:0016787">
    <property type="term" value="F:hydrolase activity"/>
    <property type="evidence" value="ECO:0007669"/>
    <property type="project" value="InterPro"/>
</dbReference>
<name>A0A542BPU7_SERFO</name>
<dbReference type="PANTHER" id="PTHR47751:SF1">
    <property type="entry name" value="SUPERFAMILY HYDROLASE, PUTATIVE (AFU_ORTHOLOGUE AFUA_2G16580)-RELATED"/>
    <property type="match status" value="1"/>
</dbReference>
<dbReference type="OrthoDB" id="9805123at2"/>
<dbReference type="InterPro" id="IPR029058">
    <property type="entry name" value="AB_hydrolase_fold"/>
</dbReference>
<dbReference type="EMBL" id="VISQ01000001">
    <property type="protein sequence ID" value="TVZ71882.1"/>
    <property type="molecule type" value="Genomic_DNA"/>
</dbReference>
<dbReference type="InterPro" id="IPR002925">
    <property type="entry name" value="Dienelactn_hydro"/>
</dbReference>
<evidence type="ECO:0000256" key="1">
    <source>
        <dbReference type="SAM" id="SignalP"/>
    </source>
</evidence>
<organism evidence="3">
    <name type="scientific">Serratia fonticola</name>
    <dbReference type="NCBI Taxonomy" id="47917"/>
    <lineage>
        <taxon>Bacteria</taxon>
        <taxon>Pseudomonadati</taxon>
        <taxon>Pseudomonadota</taxon>
        <taxon>Gammaproteobacteria</taxon>
        <taxon>Enterobacterales</taxon>
        <taxon>Yersiniaceae</taxon>
        <taxon>Serratia</taxon>
    </lineage>
</organism>
<dbReference type="Pfam" id="PF01738">
    <property type="entry name" value="DLH"/>
    <property type="match status" value="1"/>
</dbReference>
<dbReference type="Gene3D" id="3.40.50.1820">
    <property type="entry name" value="alpha/beta hydrolase"/>
    <property type="match status" value="1"/>
</dbReference>
<evidence type="ECO:0000313" key="3">
    <source>
        <dbReference type="EMBL" id="TVZ71882.1"/>
    </source>
</evidence>
<dbReference type="InterPro" id="IPR051411">
    <property type="entry name" value="Polyketide_trans_af380"/>
</dbReference>
<dbReference type="Gene3D" id="1.10.10.800">
    <property type="match status" value="1"/>
</dbReference>
<feature type="domain" description="Dienelactone hydrolase" evidence="2">
    <location>
        <begin position="63"/>
        <end position="170"/>
    </location>
</feature>
<evidence type="ECO:0000259" key="2">
    <source>
        <dbReference type="Pfam" id="PF01738"/>
    </source>
</evidence>
<keyword evidence="1" id="KW-0732">Signal</keyword>
<feature type="chain" id="PRO_5021698555" description="Dienelactone hydrolase domain-containing protein" evidence="1">
    <location>
        <begin position="22"/>
        <end position="340"/>
    </location>
</feature>
<sequence>MSILRNSLLSAAILLTQTSLAQAVTPGAVAEGANVVGSENVTFTNGEIKMAGNLYLPADYDSTKTYPAIVVSHPWGGVKEQTSGLYAQQLARHGFVTLAFDASHYGESGGKPRDLEDPADRVQDIRSAVGFLSSLGQVDANRIGTLGICAGGGYTLNEAQTDLRVKAVAGVVAYDIGDATRNGIQGSPVSEADRQNLLKSVDEQLNKEAAGAPVLVQPLLPARDQLNADTPNFVREATEYYLTPRGSHPNAKNRYVVTSPGLHMAYYPLDHMALIAPRPVLLIAGERTETLKFSQQAFANAQQPKELMVIPGASHFDLYDKPQYVTPAVEKLAEFFGKNL</sequence>
<gene>
    <name evidence="3" type="ORF">FHU10_4537</name>
</gene>
<proteinExistence type="predicted"/>
<comment type="caution">
    <text evidence="3">The sequence shown here is derived from an EMBL/GenBank/DDBJ whole genome shotgun (WGS) entry which is preliminary data.</text>
</comment>
<dbReference type="AlphaFoldDB" id="A0A542BPU7"/>
<reference evidence="3" key="2">
    <citation type="submission" date="2019-08" db="EMBL/GenBank/DDBJ databases">
        <title>Investigation of anaerobic lignin degradation for improved lignocellulosic biofuels.</title>
        <authorList>
            <person name="Deangelis K.PhD."/>
        </authorList>
    </citation>
    <scope>NUCLEOTIDE SEQUENCE [LARGE SCALE GENOMIC DNA]</scope>
    <source>
        <strain evidence="3">128R</strain>
    </source>
</reference>
<reference evidence="3" key="1">
    <citation type="submission" date="2019-06" db="EMBL/GenBank/DDBJ databases">
        <authorList>
            <person name="Deangelis K."/>
            <person name="Huntemann M."/>
            <person name="Clum A."/>
            <person name="Pillay M."/>
            <person name="Palaniappan K."/>
            <person name="Varghese N."/>
            <person name="Mikhailova N."/>
            <person name="Stamatis D."/>
            <person name="Reddy T."/>
            <person name="Daum C."/>
            <person name="Shapiro N."/>
            <person name="Ivanova N."/>
            <person name="Kyrpides N."/>
            <person name="Woyke T."/>
        </authorList>
    </citation>
    <scope>NUCLEOTIDE SEQUENCE [LARGE SCALE GENOMIC DNA]</scope>
    <source>
        <strain evidence="3">128R</strain>
    </source>
</reference>
<dbReference type="PANTHER" id="PTHR47751">
    <property type="entry name" value="SUPERFAMILY HYDROLASE, PUTATIVE (AFU_ORTHOLOGUE AFUA_2G16580)-RELATED"/>
    <property type="match status" value="1"/>
</dbReference>
<dbReference type="SUPFAM" id="SSF53474">
    <property type="entry name" value="alpha/beta-Hydrolases"/>
    <property type="match status" value="1"/>
</dbReference>
<accession>A0A542BPU7</accession>
<feature type="signal peptide" evidence="1">
    <location>
        <begin position="1"/>
        <end position="21"/>
    </location>
</feature>